<dbReference type="InterPro" id="IPR036890">
    <property type="entry name" value="HATPase_C_sf"/>
</dbReference>
<evidence type="ECO:0000256" key="8">
    <source>
        <dbReference type="ARBA" id="ARBA00023012"/>
    </source>
</evidence>
<dbReference type="CDD" id="cd16917">
    <property type="entry name" value="HATPase_UhpB-NarQ-NarX-like"/>
    <property type="match status" value="1"/>
</dbReference>
<evidence type="ECO:0000259" key="11">
    <source>
        <dbReference type="Pfam" id="PF02518"/>
    </source>
</evidence>
<dbReference type="Pfam" id="PF02518">
    <property type="entry name" value="HATPase_c"/>
    <property type="match status" value="1"/>
</dbReference>
<dbReference type="GO" id="GO:0000155">
    <property type="term" value="F:phosphorelay sensor kinase activity"/>
    <property type="evidence" value="ECO:0007669"/>
    <property type="project" value="InterPro"/>
</dbReference>
<dbReference type="PANTHER" id="PTHR24421:SF10">
    <property type="entry name" value="NITRATE_NITRITE SENSOR PROTEIN NARQ"/>
    <property type="match status" value="1"/>
</dbReference>
<evidence type="ECO:0000259" key="12">
    <source>
        <dbReference type="Pfam" id="PF07730"/>
    </source>
</evidence>
<feature type="transmembrane region" description="Helical" evidence="10">
    <location>
        <begin position="47"/>
        <end position="67"/>
    </location>
</feature>
<reference evidence="13" key="1">
    <citation type="journal article" date="2021" name="PeerJ">
        <title>Extensive microbial diversity within the chicken gut microbiome revealed by metagenomics and culture.</title>
        <authorList>
            <person name="Gilroy R."/>
            <person name="Ravi A."/>
            <person name="Getino M."/>
            <person name="Pursley I."/>
            <person name="Horton D.L."/>
            <person name="Alikhan N.F."/>
            <person name="Baker D."/>
            <person name="Gharbi K."/>
            <person name="Hall N."/>
            <person name="Watson M."/>
            <person name="Adriaenssens E.M."/>
            <person name="Foster-Nyarko E."/>
            <person name="Jarju S."/>
            <person name="Secka A."/>
            <person name="Antonio M."/>
            <person name="Oren A."/>
            <person name="Chaudhuri R.R."/>
            <person name="La Ragione R."/>
            <person name="Hildebrand F."/>
            <person name="Pallen M.J."/>
        </authorList>
    </citation>
    <scope>NUCLEOTIDE SEQUENCE</scope>
    <source>
        <strain evidence="13">CHK130-7132</strain>
    </source>
</reference>
<keyword evidence="3" id="KW-0597">Phosphoprotein</keyword>
<dbReference type="Proteomes" id="UP000823854">
    <property type="component" value="Unassembled WGS sequence"/>
</dbReference>
<evidence type="ECO:0000256" key="7">
    <source>
        <dbReference type="ARBA" id="ARBA00022840"/>
    </source>
</evidence>
<dbReference type="Gene3D" id="3.30.565.10">
    <property type="entry name" value="Histidine kinase-like ATPase, C-terminal domain"/>
    <property type="match status" value="1"/>
</dbReference>
<evidence type="ECO:0000313" key="14">
    <source>
        <dbReference type="Proteomes" id="UP000823854"/>
    </source>
</evidence>
<keyword evidence="5" id="KW-0547">Nucleotide-binding</keyword>
<gene>
    <name evidence="13" type="ORF">H9932_01120</name>
</gene>
<dbReference type="EC" id="2.7.13.3" evidence="2"/>
<dbReference type="PANTHER" id="PTHR24421">
    <property type="entry name" value="NITRATE/NITRITE SENSOR PROTEIN NARX-RELATED"/>
    <property type="match status" value="1"/>
</dbReference>
<keyword evidence="10" id="KW-0472">Membrane</keyword>
<dbReference type="GO" id="GO:0016020">
    <property type="term" value="C:membrane"/>
    <property type="evidence" value="ECO:0007669"/>
    <property type="project" value="InterPro"/>
</dbReference>
<feature type="transmembrane region" description="Helical" evidence="10">
    <location>
        <begin position="148"/>
        <end position="169"/>
    </location>
</feature>
<keyword evidence="10" id="KW-1133">Transmembrane helix</keyword>
<comment type="caution">
    <text evidence="13">The sequence shown here is derived from an EMBL/GenBank/DDBJ whole genome shotgun (WGS) entry which is preliminary data.</text>
</comment>
<organism evidence="13 14">
    <name type="scientific">Candidatus Brachybacterium intestinipullorum</name>
    <dbReference type="NCBI Taxonomy" id="2838512"/>
    <lineage>
        <taxon>Bacteria</taxon>
        <taxon>Bacillati</taxon>
        <taxon>Actinomycetota</taxon>
        <taxon>Actinomycetes</taxon>
        <taxon>Micrococcales</taxon>
        <taxon>Dermabacteraceae</taxon>
        <taxon>Brachybacterium</taxon>
    </lineage>
</organism>
<feature type="region of interest" description="Disordered" evidence="9">
    <location>
        <begin position="273"/>
        <end position="299"/>
    </location>
</feature>
<feature type="transmembrane region" description="Helical" evidence="10">
    <location>
        <begin position="99"/>
        <end position="128"/>
    </location>
</feature>
<comment type="catalytic activity">
    <reaction evidence="1">
        <text>ATP + protein L-histidine = ADP + protein N-phospho-L-histidine.</text>
        <dbReference type="EC" id="2.7.13.3"/>
    </reaction>
</comment>
<accession>A0A9D2PZS6</accession>
<evidence type="ECO:0000256" key="2">
    <source>
        <dbReference type="ARBA" id="ARBA00012438"/>
    </source>
</evidence>
<keyword evidence="7" id="KW-0067">ATP-binding</keyword>
<evidence type="ECO:0000256" key="6">
    <source>
        <dbReference type="ARBA" id="ARBA00022777"/>
    </source>
</evidence>
<keyword evidence="6" id="KW-0418">Kinase</keyword>
<feature type="domain" description="Histidine kinase/HSP90-like ATPase" evidence="11">
    <location>
        <begin position="334"/>
        <end position="417"/>
    </location>
</feature>
<dbReference type="InterPro" id="IPR050482">
    <property type="entry name" value="Sensor_HK_TwoCompSys"/>
</dbReference>
<feature type="domain" description="Signal transduction histidine kinase subgroup 3 dimerisation and phosphoacceptor" evidence="12">
    <location>
        <begin position="203"/>
        <end position="268"/>
    </location>
</feature>
<dbReference type="InterPro" id="IPR003594">
    <property type="entry name" value="HATPase_dom"/>
</dbReference>
<dbReference type="Pfam" id="PF07730">
    <property type="entry name" value="HisKA_3"/>
    <property type="match status" value="1"/>
</dbReference>
<protein>
    <recommendedName>
        <fullName evidence="2">histidine kinase</fullName>
        <ecNumber evidence="2">2.7.13.3</ecNumber>
    </recommendedName>
</protein>
<evidence type="ECO:0000256" key="4">
    <source>
        <dbReference type="ARBA" id="ARBA00022679"/>
    </source>
</evidence>
<name>A0A9D2PZS6_9MICO</name>
<reference evidence="13" key="2">
    <citation type="submission" date="2021-04" db="EMBL/GenBank/DDBJ databases">
        <authorList>
            <person name="Gilroy R."/>
        </authorList>
    </citation>
    <scope>NUCLEOTIDE SEQUENCE</scope>
    <source>
        <strain evidence="13">CHK130-7132</strain>
    </source>
</reference>
<evidence type="ECO:0000256" key="9">
    <source>
        <dbReference type="SAM" id="MobiDB-lite"/>
    </source>
</evidence>
<dbReference type="SUPFAM" id="SSF55874">
    <property type="entry name" value="ATPase domain of HSP90 chaperone/DNA topoisomerase II/histidine kinase"/>
    <property type="match status" value="1"/>
</dbReference>
<keyword evidence="10" id="KW-0812">Transmembrane</keyword>
<dbReference type="InterPro" id="IPR011712">
    <property type="entry name" value="Sig_transdc_His_kin_sub3_dim/P"/>
</dbReference>
<dbReference type="AlphaFoldDB" id="A0A9D2PZS6"/>
<evidence type="ECO:0000256" key="3">
    <source>
        <dbReference type="ARBA" id="ARBA00022553"/>
    </source>
</evidence>
<dbReference type="EMBL" id="DWWC01000024">
    <property type="protein sequence ID" value="HJC68265.1"/>
    <property type="molecule type" value="Genomic_DNA"/>
</dbReference>
<evidence type="ECO:0000256" key="10">
    <source>
        <dbReference type="SAM" id="Phobius"/>
    </source>
</evidence>
<evidence type="ECO:0000313" key="13">
    <source>
        <dbReference type="EMBL" id="HJC68265.1"/>
    </source>
</evidence>
<proteinExistence type="predicted"/>
<evidence type="ECO:0000256" key="1">
    <source>
        <dbReference type="ARBA" id="ARBA00000085"/>
    </source>
</evidence>
<evidence type="ECO:0000256" key="5">
    <source>
        <dbReference type="ARBA" id="ARBA00022741"/>
    </source>
</evidence>
<dbReference type="GO" id="GO:0005524">
    <property type="term" value="F:ATP binding"/>
    <property type="evidence" value="ECO:0007669"/>
    <property type="project" value="UniProtKB-KW"/>
</dbReference>
<feature type="transmembrane region" description="Helical" evidence="10">
    <location>
        <begin position="12"/>
        <end position="35"/>
    </location>
</feature>
<dbReference type="Gene3D" id="1.20.5.1930">
    <property type="match status" value="1"/>
</dbReference>
<keyword evidence="8" id="KW-0902">Two-component regulatory system</keyword>
<dbReference type="GO" id="GO:0046983">
    <property type="term" value="F:protein dimerization activity"/>
    <property type="evidence" value="ECO:0007669"/>
    <property type="project" value="InterPro"/>
</dbReference>
<keyword evidence="4" id="KW-0808">Transferase</keyword>
<sequence>MESVRRQGRRFAWLMAGAAIGLAVVLLVVVCAVLLAGDGTDGRAAGAVLLVPVCLLLGAALGLVPGVRELEVTGARSMLGADGDLLVPRRPRLAHHLASCAWVVLHLTAGLLVAVLLLTFLPSAVLVIVENLAGRSLGSGVPVPAGAAGRAAAVVLAVLVGAVSALLWWPTGVLLARLAPRMLGPTTHDRLELAQQRVAREAERTRIARELHDGIGHALTIVSVQAAAARRLRHRDPHAVAQALEAIEITARDATGELDDVLALLREEERTAAVADGRSRRRDRAAGGSPAPLADGGTAPPAALEQLLAAHRASGMDLRARVVLPEGLAELQRSQLLRCVSELLSNAHRHGASGPVDLTLTSEDGWLRLRVRNALRPDAADPGDAGAPLTTGGRGLAGLRERAELLGGTLRAGPDGRHWSAHLDLPLLREGPP</sequence>